<name>A0A1W0X5P5_HYPEX</name>
<comment type="caution">
    <text evidence="2">The sequence shown here is derived from an EMBL/GenBank/DDBJ whole genome shotgun (WGS) entry which is preliminary data.</text>
</comment>
<feature type="chain" id="PRO_5012348102" evidence="1">
    <location>
        <begin position="24"/>
        <end position="82"/>
    </location>
</feature>
<proteinExistence type="predicted"/>
<dbReference type="EMBL" id="MTYJ01000016">
    <property type="protein sequence ID" value="OQV22704.1"/>
    <property type="molecule type" value="Genomic_DNA"/>
</dbReference>
<feature type="signal peptide" evidence="1">
    <location>
        <begin position="1"/>
        <end position="23"/>
    </location>
</feature>
<gene>
    <name evidence="2" type="ORF">BV898_03533</name>
</gene>
<evidence type="ECO:0000313" key="2">
    <source>
        <dbReference type="EMBL" id="OQV22704.1"/>
    </source>
</evidence>
<evidence type="ECO:0000256" key="1">
    <source>
        <dbReference type="SAM" id="SignalP"/>
    </source>
</evidence>
<protein>
    <submittedName>
        <fullName evidence="2">Uncharacterized protein</fullName>
    </submittedName>
</protein>
<organism evidence="2 3">
    <name type="scientific">Hypsibius exemplaris</name>
    <name type="common">Freshwater tardigrade</name>
    <dbReference type="NCBI Taxonomy" id="2072580"/>
    <lineage>
        <taxon>Eukaryota</taxon>
        <taxon>Metazoa</taxon>
        <taxon>Ecdysozoa</taxon>
        <taxon>Tardigrada</taxon>
        <taxon>Eutardigrada</taxon>
        <taxon>Parachela</taxon>
        <taxon>Hypsibioidea</taxon>
        <taxon>Hypsibiidae</taxon>
        <taxon>Hypsibius</taxon>
    </lineage>
</organism>
<dbReference type="AlphaFoldDB" id="A0A1W0X5P5"/>
<evidence type="ECO:0000313" key="3">
    <source>
        <dbReference type="Proteomes" id="UP000192578"/>
    </source>
</evidence>
<keyword evidence="1" id="KW-0732">Signal</keyword>
<reference evidence="3" key="1">
    <citation type="submission" date="2017-01" db="EMBL/GenBank/DDBJ databases">
        <title>Comparative genomics of anhydrobiosis in the tardigrade Hypsibius dujardini.</title>
        <authorList>
            <person name="Yoshida Y."/>
            <person name="Koutsovoulos G."/>
            <person name="Laetsch D."/>
            <person name="Stevens L."/>
            <person name="Kumar S."/>
            <person name="Horikawa D."/>
            <person name="Ishino K."/>
            <person name="Komine S."/>
            <person name="Tomita M."/>
            <person name="Blaxter M."/>
            <person name="Arakawa K."/>
        </authorList>
    </citation>
    <scope>NUCLEOTIDE SEQUENCE [LARGE SCALE GENOMIC DNA]</scope>
    <source>
        <strain evidence="3">Z151</strain>
    </source>
</reference>
<keyword evidence="3" id="KW-1185">Reference proteome</keyword>
<dbReference type="Proteomes" id="UP000192578">
    <property type="component" value="Unassembled WGS sequence"/>
</dbReference>
<accession>A0A1W0X5P5</accession>
<sequence>MQKMCLLLLGLVLLVQITGMVEAMDKSWVKQPDEPGGCFANCCGHKCNNQDMLVANGDAQGNCWCKPANKCFTDNGGTRRCS</sequence>